<organism evidence="2 3">
    <name type="scientific">Blepharisma stoltei</name>
    <dbReference type="NCBI Taxonomy" id="1481888"/>
    <lineage>
        <taxon>Eukaryota</taxon>
        <taxon>Sar</taxon>
        <taxon>Alveolata</taxon>
        <taxon>Ciliophora</taxon>
        <taxon>Postciliodesmatophora</taxon>
        <taxon>Heterotrichea</taxon>
        <taxon>Heterotrichida</taxon>
        <taxon>Blepharismidae</taxon>
        <taxon>Blepharisma</taxon>
    </lineage>
</organism>
<dbReference type="SUPFAM" id="SSF47923">
    <property type="entry name" value="Ypt/Rab-GAP domain of gyp1p"/>
    <property type="match status" value="2"/>
</dbReference>
<proteinExistence type="predicted"/>
<dbReference type="GO" id="GO:0031267">
    <property type="term" value="F:small GTPase binding"/>
    <property type="evidence" value="ECO:0007669"/>
    <property type="project" value="TreeGrafter"/>
</dbReference>
<name>A0AAU9J3K6_9CILI</name>
<dbReference type="SUPFAM" id="SSF103657">
    <property type="entry name" value="BAR/IMD domain-like"/>
    <property type="match status" value="1"/>
</dbReference>
<dbReference type="Proteomes" id="UP001162131">
    <property type="component" value="Unassembled WGS sequence"/>
</dbReference>
<dbReference type="InterPro" id="IPR050302">
    <property type="entry name" value="Rab_GAP_TBC_domain"/>
</dbReference>
<dbReference type="Gene3D" id="1.10.8.270">
    <property type="entry name" value="putative rabgap domain of human tbc1 domain family member 14 like domains"/>
    <property type="match status" value="1"/>
</dbReference>
<gene>
    <name evidence="2" type="ORF">BSTOLATCC_MIC20995</name>
</gene>
<evidence type="ECO:0000313" key="2">
    <source>
        <dbReference type="EMBL" id="CAG9318522.1"/>
    </source>
</evidence>
<accession>A0AAU9J3K6</accession>
<dbReference type="InterPro" id="IPR027267">
    <property type="entry name" value="AH/BAR_dom_sf"/>
</dbReference>
<dbReference type="SMART" id="SM00164">
    <property type="entry name" value="TBC"/>
    <property type="match status" value="1"/>
</dbReference>
<sequence length="875" mass="101908">MSIECYQVSKDYFNLNSYNLENLSKFFSAYTEITEDAAIKISKLTEEIKLSDNTSSLQSFFSDFSESLRLEASHQYNFAKTLKSLLIEPIEGFRENFANSYVHFINEGHSNAHSLSKAKKQLELNKNAYFKASVQAEKAQRVLELEDEFDRVTLASLNAEEMKNQAHKASEIYFSSMAEEKRHWGEYEALRKKICCALRDNEETRVQFIKKTIEKYLKSKSSFYQSLQADTAELTETINEVSPKDISSFESECLDLFKPFPQEKWAIYEDWKNDLKKLGQDPLAMEQGYISPGIGYVPMHTTLALIKEILHRLFPKKERKKSFSSSSSDSMSSSTDTEERINNHTIVSLTDVLLTTEGRRIFIQLLESKKSSPDLEIQHLQTLANFLTIILSSLMNEADCDYNLFYKIVVLSHIFRTAGVKKGYLFEHLSHHPIFQIRKMWSQTIECAINSKVLADNEAFHRARKRIRKNKVQPKNFKNSKFSVEKSEKNTATLLLNQFNFYMANLKVPLELARSIISESAQRTKVDEERRFSLMTELHAAQIEFYKKEFGKPKSLKKRSAERDEWGRFMPIGLSLQFLTKECYLPLMLVCKHWYSNLKLKIIKRALIEDLNDKVRLEAWTSILCKPGKISYTDLVNKLKVDKSSIEKVQDVIVMDILRSYPNDPIVDSEKLRNILQAYASYKPDVGYCQGMNFIAGTLFYVLRDEEKVFWCLSTMIQKFKMEELFSSNLSKLKLFFFTLDRFLAYLLPEVHKTFNAEMISSNHFASLWFITLFSGILNSKIEILLKIWDQFFYKGWKVIFKVSIALLTRISGHILHKKFEDILSLMSSLHGPFAKVNVFDNDLFKEMGYIKVTNQMIVQARKEYEKICEQMREK</sequence>
<dbReference type="Gene3D" id="1.20.1270.60">
    <property type="entry name" value="Arfaptin homology (AH) domain/BAR domain"/>
    <property type="match status" value="1"/>
</dbReference>
<feature type="domain" description="Rab-GAP TBC" evidence="1">
    <location>
        <begin position="610"/>
        <end position="796"/>
    </location>
</feature>
<dbReference type="InterPro" id="IPR035969">
    <property type="entry name" value="Rab-GAP_TBC_sf"/>
</dbReference>
<keyword evidence="3" id="KW-1185">Reference proteome</keyword>
<dbReference type="AlphaFoldDB" id="A0AAU9J3K6"/>
<evidence type="ECO:0000313" key="3">
    <source>
        <dbReference type="Proteomes" id="UP001162131"/>
    </source>
</evidence>
<dbReference type="EMBL" id="CAJZBQ010000020">
    <property type="protein sequence ID" value="CAG9318522.1"/>
    <property type="molecule type" value="Genomic_DNA"/>
</dbReference>
<dbReference type="PROSITE" id="PS50086">
    <property type="entry name" value="TBC_RABGAP"/>
    <property type="match status" value="1"/>
</dbReference>
<dbReference type="GO" id="GO:0005096">
    <property type="term" value="F:GTPase activator activity"/>
    <property type="evidence" value="ECO:0007669"/>
    <property type="project" value="TreeGrafter"/>
</dbReference>
<comment type="caution">
    <text evidence="2">The sequence shown here is derived from an EMBL/GenBank/DDBJ whole genome shotgun (WGS) entry which is preliminary data.</text>
</comment>
<dbReference type="InterPro" id="IPR000195">
    <property type="entry name" value="Rab-GAP-TBC_dom"/>
</dbReference>
<dbReference type="Pfam" id="PF00566">
    <property type="entry name" value="RabGAP-TBC"/>
    <property type="match status" value="1"/>
</dbReference>
<dbReference type="PANTHER" id="PTHR47219">
    <property type="entry name" value="RAB GTPASE-ACTIVATING PROTEIN 1-LIKE"/>
    <property type="match status" value="1"/>
</dbReference>
<reference evidence="2" key="1">
    <citation type="submission" date="2021-09" db="EMBL/GenBank/DDBJ databases">
        <authorList>
            <consortium name="AG Swart"/>
            <person name="Singh M."/>
            <person name="Singh A."/>
            <person name="Seah K."/>
            <person name="Emmerich C."/>
        </authorList>
    </citation>
    <scope>NUCLEOTIDE SEQUENCE</scope>
    <source>
        <strain evidence="2">ATCC30299</strain>
    </source>
</reference>
<dbReference type="PANTHER" id="PTHR47219:SF9">
    <property type="entry name" value="GTPASE ACTIVATING PROTEIN AND CENTROSOME-ASSOCIATED, ISOFORM B"/>
    <property type="match status" value="1"/>
</dbReference>
<protein>
    <recommendedName>
        <fullName evidence="1">Rab-GAP TBC domain-containing protein</fullName>
    </recommendedName>
</protein>
<dbReference type="Gene3D" id="1.10.472.80">
    <property type="entry name" value="Ypt/Rab-GAP domain of gyp1p, domain 3"/>
    <property type="match status" value="1"/>
</dbReference>
<evidence type="ECO:0000259" key="1">
    <source>
        <dbReference type="PROSITE" id="PS50086"/>
    </source>
</evidence>